<reference evidence="3" key="2">
    <citation type="submission" date="2017-02" db="EMBL/GenBank/DDBJ databases">
        <title>Sunflower complete genome.</title>
        <authorList>
            <person name="Langlade N."/>
            <person name="Munos S."/>
        </authorList>
    </citation>
    <scope>NUCLEOTIDE SEQUENCE [LARGE SCALE GENOMIC DNA]</scope>
    <source>
        <tissue evidence="3">Leaves</tissue>
    </source>
</reference>
<keyword evidence="4" id="KW-1185">Reference proteome</keyword>
<reference evidence="2 4" key="1">
    <citation type="journal article" date="2017" name="Nature">
        <title>The sunflower genome provides insights into oil metabolism, flowering and Asterid evolution.</title>
        <authorList>
            <person name="Badouin H."/>
            <person name="Gouzy J."/>
            <person name="Grassa C.J."/>
            <person name="Murat F."/>
            <person name="Staton S.E."/>
            <person name="Cottret L."/>
            <person name="Lelandais-Briere C."/>
            <person name="Owens G.L."/>
            <person name="Carrere S."/>
            <person name="Mayjonade B."/>
            <person name="Legrand L."/>
            <person name="Gill N."/>
            <person name="Kane N.C."/>
            <person name="Bowers J.E."/>
            <person name="Hubner S."/>
            <person name="Bellec A."/>
            <person name="Berard A."/>
            <person name="Berges H."/>
            <person name="Blanchet N."/>
            <person name="Boniface M.C."/>
            <person name="Brunel D."/>
            <person name="Catrice O."/>
            <person name="Chaidir N."/>
            <person name="Claudel C."/>
            <person name="Donnadieu C."/>
            <person name="Faraut T."/>
            <person name="Fievet G."/>
            <person name="Helmstetter N."/>
            <person name="King M."/>
            <person name="Knapp S.J."/>
            <person name="Lai Z."/>
            <person name="Le Paslier M.C."/>
            <person name="Lippi Y."/>
            <person name="Lorenzon L."/>
            <person name="Mandel J.R."/>
            <person name="Marage G."/>
            <person name="Marchand G."/>
            <person name="Marquand E."/>
            <person name="Bret-Mestries E."/>
            <person name="Morien E."/>
            <person name="Nambeesan S."/>
            <person name="Nguyen T."/>
            <person name="Pegot-Espagnet P."/>
            <person name="Pouilly N."/>
            <person name="Raftis F."/>
            <person name="Sallet E."/>
            <person name="Schiex T."/>
            <person name="Thomas J."/>
            <person name="Vandecasteele C."/>
            <person name="Vares D."/>
            <person name="Vear F."/>
            <person name="Vautrin S."/>
            <person name="Crespi M."/>
            <person name="Mangin B."/>
            <person name="Burke J.M."/>
            <person name="Salse J."/>
            <person name="Munos S."/>
            <person name="Vincourt P."/>
            <person name="Rieseberg L.H."/>
            <person name="Langlade N.B."/>
        </authorList>
    </citation>
    <scope>NUCLEOTIDE SEQUENCE [LARGE SCALE GENOMIC DNA]</scope>
    <source>
        <strain evidence="4">cv. SF193</strain>
        <tissue evidence="2">Leaves</tissue>
    </source>
</reference>
<sequence>MVTARWPVAATRKRETESESRERDGWMANRRWHRRSRRRRLRVLTVTGGDCDPNGGGRSLGPMGLTVVFEPQFQRFTLQISIGDSGSRHGRFESTRVSLGRTSSGQQVVHTVRFRSR</sequence>
<dbReference type="Gramene" id="mRNA:HanXRQr2_Chr10g0435011">
    <property type="protein sequence ID" value="mRNA:HanXRQr2_Chr10g0435011"/>
    <property type="gene ID" value="HanXRQr2_Chr10g0435011"/>
</dbReference>
<dbReference type="Proteomes" id="UP000215914">
    <property type="component" value="Chromosome 10"/>
</dbReference>
<feature type="compositionally biased region" description="Basic and acidic residues" evidence="1">
    <location>
        <begin position="12"/>
        <end position="24"/>
    </location>
</feature>
<name>A0A251TIC1_HELAN</name>
<evidence type="ECO:0000313" key="2">
    <source>
        <dbReference type="EMBL" id="KAF5785961.1"/>
    </source>
</evidence>
<dbReference type="InParanoid" id="A0A251TIC1"/>
<proteinExistence type="predicted"/>
<evidence type="ECO:0000313" key="4">
    <source>
        <dbReference type="Proteomes" id="UP000215914"/>
    </source>
</evidence>
<dbReference type="AlphaFoldDB" id="A0A251TIC1"/>
<evidence type="ECO:0000256" key="1">
    <source>
        <dbReference type="SAM" id="MobiDB-lite"/>
    </source>
</evidence>
<gene>
    <name evidence="3" type="ORF">HannXRQ_Chr10g0292561</name>
    <name evidence="2" type="ORF">HanXRQr2_Chr10g0435011</name>
</gene>
<feature type="region of interest" description="Disordered" evidence="1">
    <location>
        <begin position="1"/>
        <end position="24"/>
    </location>
</feature>
<organism evidence="3 4">
    <name type="scientific">Helianthus annuus</name>
    <name type="common">Common sunflower</name>
    <dbReference type="NCBI Taxonomy" id="4232"/>
    <lineage>
        <taxon>Eukaryota</taxon>
        <taxon>Viridiplantae</taxon>
        <taxon>Streptophyta</taxon>
        <taxon>Embryophyta</taxon>
        <taxon>Tracheophyta</taxon>
        <taxon>Spermatophyta</taxon>
        <taxon>Magnoliopsida</taxon>
        <taxon>eudicotyledons</taxon>
        <taxon>Gunneridae</taxon>
        <taxon>Pentapetalae</taxon>
        <taxon>asterids</taxon>
        <taxon>campanulids</taxon>
        <taxon>Asterales</taxon>
        <taxon>Asteraceae</taxon>
        <taxon>Asteroideae</taxon>
        <taxon>Heliantheae alliance</taxon>
        <taxon>Heliantheae</taxon>
        <taxon>Helianthus</taxon>
    </lineage>
</organism>
<dbReference type="EMBL" id="CM007899">
    <property type="protein sequence ID" value="OTG10875.1"/>
    <property type="molecule type" value="Genomic_DNA"/>
</dbReference>
<accession>A0A251TIC1</accession>
<reference evidence="2" key="3">
    <citation type="submission" date="2020-06" db="EMBL/GenBank/DDBJ databases">
        <title>Helianthus annuus Genome sequencing and assembly Release 2.</title>
        <authorList>
            <person name="Gouzy J."/>
            <person name="Langlade N."/>
            <person name="Munos S."/>
        </authorList>
    </citation>
    <scope>NUCLEOTIDE SEQUENCE</scope>
    <source>
        <tissue evidence="2">Leaves</tissue>
    </source>
</reference>
<protein>
    <submittedName>
        <fullName evidence="3">Uncharacterized protein</fullName>
    </submittedName>
</protein>
<dbReference type="EMBL" id="MNCJ02000325">
    <property type="protein sequence ID" value="KAF5785961.1"/>
    <property type="molecule type" value="Genomic_DNA"/>
</dbReference>
<evidence type="ECO:0000313" key="3">
    <source>
        <dbReference type="EMBL" id="OTG10875.1"/>
    </source>
</evidence>